<protein>
    <submittedName>
        <fullName evidence="4">RNA recognition motif. (A.k.a. RRM, RBD, or RNP domain), putative</fullName>
    </submittedName>
</protein>
<dbReference type="Proteomes" id="UP000515908">
    <property type="component" value="Chromosome 09"/>
</dbReference>
<feature type="region of interest" description="Disordered" evidence="2">
    <location>
        <begin position="129"/>
        <end position="172"/>
    </location>
</feature>
<dbReference type="Gene3D" id="3.30.70.330">
    <property type="match status" value="1"/>
</dbReference>
<proteinExistence type="predicted"/>
<dbReference type="PROSITE" id="PS50102">
    <property type="entry name" value="RRM"/>
    <property type="match status" value="1"/>
</dbReference>
<accession>A0A7G2CE75</accession>
<dbReference type="InterPro" id="IPR035979">
    <property type="entry name" value="RBD_domain_sf"/>
</dbReference>
<dbReference type="SMART" id="SM00360">
    <property type="entry name" value="RRM"/>
    <property type="match status" value="1"/>
</dbReference>
<keyword evidence="5" id="KW-1185">Reference proteome</keyword>
<evidence type="ECO:0000259" key="3">
    <source>
        <dbReference type="PROSITE" id="PS50102"/>
    </source>
</evidence>
<dbReference type="OrthoDB" id="6730379at2759"/>
<reference evidence="4 5" key="1">
    <citation type="submission" date="2020-08" db="EMBL/GenBank/DDBJ databases">
        <authorList>
            <person name="Newling K."/>
            <person name="Davey J."/>
            <person name="Forrester S."/>
        </authorList>
    </citation>
    <scope>NUCLEOTIDE SEQUENCE [LARGE SCALE GENOMIC DNA]</scope>
    <source>
        <strain evidence="5">Crithidia deanei Carvalho (ATCC PRA-265)</strain>
    </source>
</reference>
<dbReference type="GO" id="GO:0003723">
    <property type="term" value="F:RNA binding"/>
    <property type="evidence" value="ECO:0007669"/>
    <property type="project" value="UniProtKB-UniRule"/>
</dbReference>
<evidence type="ECO:0000313" key="5">
    <source>
        <dbReference type="Proteomes" id="UP000515908"/>
    </source>
</evidence>
<keyword evidence="1" id="KW-0694">RNA-binding</keyword>
<evidence type="ECO:0000256" key="1">
    <source>
        <dbReference type="PROSITE-ProRule" id="PRU00176"/>
    </source>
</evidence>
<dbReference type="Pfam" id="PF00076">
    <property type="entry name" value="RRM_1"/>
    <property type="match status" value="1"/>
</dbReference>
<dbReference type="InterPro" id="IPR000504">
    <property type="entry name" value="RRM_dom"/>
</dbReference>
<dbReference type="InterPro" id="IPR012677">
    <property type="entry name" value="Nucleotide-bd_a/b_plait_sf"/>
</dbReference>
<evidence type="ECO:0000313" key="4">
    <source>
        <dbReference type="EMBL" id="CAD2217685.1"/>
    </source>
</evidence>
<feature type="compositionally biased region" description="Basic and acidic residues" evidence="2">
    <location>
        <begin position="93"/>
        <end position="107"/>
    </location>
</feature>
<feature type="region of interest" description="Disordered" evidence="2">
    <location>
        <begin position="92"/>
        <end position="117"/>
    </location>
</feature>
<dbReference type="SUPFAM" id="SSF54928">
    <property type="entry name" value="RNA-binding domain, RBD"/>
    <property type="match status" value="1"/>
</dbReference>
<dbReference type="EMBL" id="LR877153">
    <property type="protein sequence ID" value="CAD2217685.1"/>
    <property type="molecule type" value="Genomic_DNA"/>
</dbReference>
<evidence type="ECO:0000256" key="2">
    <source>
        <dbReference type="SAM" id="MobiDB-lite"/>
    </source>
</evidence>
<sequence>MAQLFIGQLPFNKFYPEDLLALFSPYGTVIAHELYIKNGNGFVTYATTAEADLAIYNLHEKVIIEGRQQPLQVMYSKGSKLISNYGVHQRTFCSERRQQKRGEDGEGNRGTPPPRVFTPMTHLYKSEQNKMNKAQQPWRKVPAAGRGGNTDTGSDVNSDSLEGAVIRNNNNNNNEKMLNVNSQAFIPAAQAALWNNNNNNFMQNNNNNNNNVCYIVIPVLNQNNNNNNNNANFPIILPNNLSNHNNNNNSNPVLFYNNNNNNNNNFNFNNNNGSGSDNNFTHLFGNASPLFC</sequence>
<feature type="compositionally biased region" description="Polar residues" evidence="2">
    <location>
        <begin position="151"/>
        <end position="160"/>
    </location>
</feature>
<organism evidence="4 5">
    <name type="scientific">Angomonas deanei</name>
    <dbReference type="NCBI Taxonomy" id="59799"/>
    <lineage>
        <taxon>Eukaryota</taxon>
        <taxon>Discoba</taxon>
        <taxon>Euglenozoa</taxon>
        <taxon>Kinetoplastea</taxon>
        <taxon>Metakinetoplastina</taxon>
        <taxon>Trypanosomatida</taxon>
        <taxon>Trypanosomatidae</taxon>
        <taxon>Strigomonadinae</taxon>
        <taxon>Angomonas</taxon>
    </lineage>
</organism>
<gene>
    <name evidence="4" type="ORF">ADEAN_000516500</name>
</gene>
<dbReference type="VEuPathDB" id="TriTrypDB:ADEAN_000516500"/>
<feature type="domain" description="RRM" evidence="3">
    <location>
        <begin position="2"/>
        <end position="78"/>
    </location>
</feature>
<name>A0A7G2CE75_9TRYP</name>
<dbReference type="AlphaFoldDB" id="A0A7G2CE75"/>